<organism evidence="1 2">
    <name type="scientific">Undibacterium luofuense</name>
    <dbReference type="NCBI Taxonomy" id="2828733"/>
    <lineage>
        <taxon>Bacteria</taxon>
        <taxon>Pseudomonadati</taxon>
        <taxon>Pseudomonadota</taxon>
        <taxon>Betaproteobacteria</taxon>
        <taxon>Burkholderiales</taxon>
        <taxon>Oxalobacteraceae</taxon>
        <taxon>Undibacterium</taxon>
    </lineage>
</organism>
<dbReference type="RefSeq" id="WP_212687979.1">
    <property type="nucleotide sequence ID" value="NZ_JAGSPN010000007.1"/>
</dbReference>
<dbReference type="Proteomes" id="UP000680067">
    <property type="component" value="Unassembled WGS sequence"/>
</dbReference>
<proteinExistence type="predicted"/>
<sequence>MSLPTHHFGRAPKIKKAIRTPISLSPEEFDEANQFAMAEHRSRSSFMRSMYLRGLEDFKRKPKK</sequence>
<gene>
    <name evidence="1" type="ORF">KDM89_11005</name>
</gene>
<reference evidence="1" key="1">
    <citation type="submission" date="2021-04" db="EMBL/GenBank/DDBJ databases">
        <title>novel species isolated from subtropical streams in China.</title>
        <authorList>
            <person name="Lu H."/>
        </authorList>
    </citation>
    <scope>NUCLEOTIDE SEQUENCE</scope>
    <source>
        <strain evidence="1">LFS511W</strain>
    </source>
</reference>
<dbReference type="AlphaFoldDB" id="A0A941DKW2"/>
<evidence type="ECO:0000313" key="1">
    <source>
        <dbReference type="EMBL" id="MBR7782673.1"/>
    </source>
</evidence>
<name>A0A941DKW2_9BURK</name>
<accession>A0A941DKW2</accession>
<dbReference type="EMBL" id="JAGSPN010000007">
    <property type="protein sequence ID" value="MBR7782673.1"/>
    <property type="molecule type" value="Genomic_DNA"/>
</dbReference>
<evidence type="ECO:0000313" key="2">
    <source>
        <dbReference type="Proteomes" id="UP000680067"/>
    </source>
</evidence>
<comment type="caution">
    <text evidence="1">The sequence shown here is derived from an EMBL/GenBank/DDBJ whole genome shotgun (WGS) entry which is preliminary data.</text>
</comment>
<protein>
    <submittedName>
        <fullName evidence="1">Uncharacterized protein</fullName>
    </submittedName>
</protein>
<keyword evidence="2" id="KW-1185">Reference proteome</keyword>